<protein>
    <submittedName>
        <fullName evidence="3">Uncharacterized protein</fullName>
    </submittedName>
</protein>
<feature type="compositionally biased region" description="Polar residues" evidence="2">
    <location>
        <begin position="829"/>
        <end position="848"/>
    </location>
</feature>
<organism evidence="3 4">
    <name type="scientific">Cylindrotheca closterium</name>
    <dbReference type="NCBI Taxonomy" id="2856"/>
    <lineage>
        <taxon>Eukaryota</taxon>
        <taxon>Sar</taxon>
        <taxon>Stramenopiles</taxon>
        <taxon>Ochrophyta</taxon>
        <taxon>Bacillariophyta</taxon>
        <taxon>Bacillariophyceae</taxon>
        <taxon>Bacillariophycidae</taxon>
        <taxon>Bacillariales</taxon>
        <taxon>Bacillariaceae</taxon>
        <taxon>Cylindrotheca</taxon>
    </lineage>
</organism>
<comment type="caution">
    <text evidence="3">The sequence shown here is derived from an EMBL/GenBank/DDBJ whole genome shotgun (WGS) entry which is preliminary data.</text>
</comment>
<name>A0AAD2FTG4_9STRA</name>
<feature type="region of interest" description="Disordered" evidence="2">
    <location>
        <begin position="21"/>
        <end position="137"/>
    </location>
</feature>
<feature type="compositionally biased region" description="Acidic residues" evidence="2">
    <location>
        <begin position="65"/>
        <end position="83"/>
    </location>
</feature>
<feature type="region of interest" description="Disordered" evidence="2">
    <location>
        <begin position="730"/>
        <end position="878"/>
    </location>
</feature>
<reference evidence="3" key="1">
    <citation type="submission" date="2023-08" db="EMBL/GenBank/DDBJ databases">
        <authorList>
            <person name="Audoor S."/>
            <person name="Bilcke G."/>
        </authorList>
    </citation>
    <scope>NUCLEOTIDE SEQUENCE</scope>
</reference>
<evidence type="ECO:0000313" key="4">
    <source>
        <dbReference type="Proteomes" id="UP001295423"/>
    </source>
</evidence>
<feature type="compositionally biased region" description="Acidic residues" evidence="2">
    <location>
        <begin position="457"/>
        <end position="474"/>
    </location>
</feature>
<proteinExistence type="predicted"/>
<evidence type="ECO:0000313" key="3">
    <source>
        <dbReference type="EMBL" id="CAJ1952643.1"/>
    </source>
</evidence>
<accession>A0AAD2FTG4</accession>
<sequence>MRISLQNPFSFFGIDEFEKNQNNNQFFDGDKSDPRLCLENPFDDDDDERLVTEVRNNPRRPPLSSDDEDDGDEDDDDNEDDDAVSNGGVVQTESVEALGRSEDDNMGVNSLTSPTQVSQDSSSLINTPPPTRRLPPPPTLAEKLNKLIQVNLDGMTCRCHIFETTFATNYSGSDSGTVAEAILSAVLTSMEEALNNSFHELKILPISDDTYKQQNRWIRNSAELRNKIPSYRALSLYCDMEYGNSPYAAINSKPGEKKLRTRMRVGFARDTSEEAVQDYLHTGLRSQGRGAGCYPSPLQYGDIVKVGCFAFIPPEVNFEAYAKEIMRHFDFSIPIGIKMDWVSTPYTGRAKFNKPKPDFPFAAPATFISDWKSAQQGLISVKAYGPVKDATLTLISKLCDYYILTEVLYSVMDLPGMFKFATTTMFGSCTFFKLLLSIKATPAQADKASHTHQSTTETDDSDDDSDDDSSDDNPNESSGSKVGQFTEVWSKKAATKVKKKAKKKKKLITDNENPFLNNLSPAQRKMAEVADRKLKNDQERHKSGPLFLMVLPGEMEGTYILVCRKKFGQLARNFLKGLVPFLTHHLYEPTLTKTDQALHKWVPQSEISMARRKNLKWCTNTLRAVEATASPGAVEEALEFLDDVMEDATDVYDGQLSIDLDMANNKDIDDGKTVTGMMDEMQEREQQLEDAFNEIEIQDNALEAQERALAQQRADNATLQAQLAALQSQASHLPTMMSQPSPTLPHTNRVSPDRQALTPPVRSSNRTLGKSSTGQSTMVPNTVTQPKKATKQGKPPKQPAKKARFQEPSSAQSLAASAVQVDTSHMEGDNTTTASQDESQTSSLTASTPRDGGSPFVSPPSGKAHSDGAKNGNDSKQQQINSWLKEERVGIALLAEAKMFWPSINEGHGWSDRLRQATMKSEQKGFYSSVAYNWHQDRSAATSAVQWGGFIATVLNQVAHRAMEAGRDPTGLGRWAYVCLQGRKLKAHGGNVQDSLVEVNDLVCGPISKDLVVVSAYRPNKQGLGGSTVWAQHRLHFHAVNRKVNPRKAFVDDLCKQITKWRDEGCEVVLGIDANEDVTVNAPQSIRHRFQACGLEEAILKHHPPQATHQRNQRNIPIDGILTTSGVPILAGGYYAFDKFFNCNHRGLWIDIDLSASNLRNPTSSHGSCPSKTLDLYANIFNWFTKVMPSTPSRRD</sequence>
<feature type="region of interest" description="Disordered" evidence="2">
    <location>
        <begin position="445"/>
        <end position="482"/>
    </location>
</feature>
<evidence type="ECO:0000256" key="1">
    <source>
        <dbReference type="SAM" id="Coils"/>
    </source>
</evidence>
<feature type="compositionally biased region" description="Polar residues" evidence="2">
    <location>
        <begin position="107"/>
        <end position="126"/>
    </location>
</feature>
<dbReference type="AlphaFoldDB" id="A0AAD2FTG4"/>
<feature type="compositionally biased region" description="Polar residues" evidence="2">
    <location>
        <begin position="761"/>
        <end position="783"/>
    </location>
</feature>
<feature type="coiled-coil region" evidence="1">
    <location>
        <begin position="674"/>
        <end position="729"/>
    </location>
</feature>
<keyword evidence="4" id="KW-1185">Reference proteome</keyword>
<evidence type="ECO:0000256" key="2">
    <source>
        <dbReference type="SAM" id="MobiDB-lite"/>
    </source>
</evidence>
<keyword evidence="1" id="KW-0175">Coiled coil</keyword>
<feature type="compositionally biased region" description="Low complexity" evidence="2">
    <location>
        <begin position="809"/>
        <end position="821"/>
    </location>
</feature>
<dbReference type="Proteomes" id="UP001295423">
    <property type="component" value="Unassembled WGS sequence"/>
</dbReference>
<gene>
    <name evidence="3" type="ORF">CYCCA115_LOCUS13650</name>
</gene>
<feature type="compositionally biased region" description="Polar residues" evidence="2">
    <location>
        <begin position="736"/>
        <end position="750"/>
    </location>
</feature>
<feature type="compositionally biased region" description="Pro residues" evidence="2">
    <location>
        <begin position="127"/>
        <end position="137"/>
    </location>
</feature>
<feature type="compositionally biased region" description="Low complexity" evidence="2">
    <location>
        <begin position="784"/>
        <end position="795"/>
    </location>
</feature>
<dbReference type="EMBL" id="CAKOGP040001810">
    <property type="protein sequence ID" value="CAJ1952643.1"/>
    <property type="molecule type" value="Genomic_DNA"/>
</dbReference>